<accession>A0A552UXG4</accession>
<sequence length="97" mass="11061">MTQYMLKILIQLHKDKLVTAILSIDRKTLCEKIGEKVSNDKLGRSLIFLVDEGYIAEGIKNGRIKKYYITEKGLDFLEESYAITKKKDNAGRDSYGA</sequence>
<protein>
    <recommendedName>
        <fullName evidence="3">ArsR family transcriptional regulator</fullName>
    </recommendedName>
</protein>
<name>A0A552UXG4_9FIRM</name>
<comment type="caution">
    <text evidence="1">The sequence shown here is derived from an EMBL/GenBank/DDBJ whole genome shotgun (WGS) entry which is preliminary data.</text>
</comment>
<evidence type="ECO:0008006" key="3">
    <source>
        <dbReference type="Google" id="ProtNLM"/>
    </source>
</evidence>
<dbReference type="SUPFAM" id="SSF46785">
    <property type="entry name" value="Winged helix' DNA-binding domain"/>
    <property type="match status" value="1"/>
</dbReference>
<dbReference type="EMBL" id="VJXW01000023">
    <property type="protein sequence ID" value="TRW22897.1"/>
    <property type="molecule type" value="Genomic_DNA"/>
</dbReference>
<dbReference type="RefSeq" id="WP_144398816.1">
    <property type="nucleotide sequence ID" value="NZ_VJXW01000023.1"/>
</dbReference>
<proteinExistence type="predicted"/>
<dbReference type="InterPro" id="IPR036388">
    <property type="entry name" value="WH-like_DNA-bd_sf"/>
</dbReference>
<evidence type="ECO:0000313" key="2">
    <source>
        <dbReference type="Proteomes" id="UP000319424"/>
    </source>
</evidence>
<organism evidence="1 2">
    <name type="scientific">Criibacterium bergeronii</name>
    <dbReference type="NCBI Taxonomy" id="1871336"/>
    <lineage>
        <taxon>Bacteria</taxon>
        <taxon>Bacillati</taxon>
        <taxon>Bacillota</taxon>
        <taxon>Clostridia</taxon>
        <taxon>Peptostreptococcales</taxon>
        <taxon>Filifactoraceae</taxon>
        <taxon>Criibacterium</taxon>
    </lineage>
</organism>
<dbReference type="AlphaFoldDB" id="A0A552UXG4"/>
<dbReference type="Proteomes" id="UP000319424">
    <property type="component" value="Unassembled WGS sequence"/>
</dbReference>
<evidence type="ECO:0000313" key="1">
    <source>
        <dbReference type="EMBL" id="TRW22897.1"/>
    </source>
</evidence>
<dbReference type="Gene3D" id="1.10.10.10">
    <property type="entry name" value="Winged helix-like DNA-binding domain superfamily/Winged helix DNA-binding domain"/>
    <property type="match status" value="1"/>
</dbReference>
<dbReference type="InterPro" id="IPR036390">
    <property type="entry name" value="WH_DNA-bd_sf"/>
</dbReference>
<reference evidence="1 2" key="1">
    <citation type="submission" date="2019-07" db="EMBL/GenBank/DDBJ databases">
        <title>Criibacterium bergeronii gen. nov., sp. nov. isolated from human clinical samples.</title>
        <authorList>
            <person name="Maheux A.F."/>
            <person name="Boudreau D.K."/>
            <person name="Berube E."/>
            <person name="Brodeur S."/>
            <person name="Bernard K.A."/>
            <person name="Abed J.Y."/>
            <person name="Ducrey E."/>
            <person name="Guay E.F."/>
            <person name="Raymond F."/>
            <person name="Corbeil J."/>
            <person name="Domingo M.-C."/>
            <person name="Roy P.H."/>
            <person name="Boissinot M."/>
            <person name="Tocheva E.I."/>
            <person name="Omar R.F."/>
        </authorList>
    </citation>
    <scope>NUCLEOTIDE SEQUENCE [LARGE SCALE GENOMIC DNA]</scope>
    <source>
        <strain evidence="1 2">CCRI-24246</strain>
    </source>
</reference>
<gene>
    <name evidence="1" type="ORF">FL857_10835</name>
</gene>